<dbReference type="OrthoDB" id="5805043at2759"/>
<sequence length="251" mass="28380">MVNEPRFSTLYAFFGAIFWTSEMKDEISVKVVLHEKVEQMNAEVERMGKVLHAKEAVLADVLCSINQLPKHPANTILIRNILKSEVKQSESCNLAGFNCHVVWRALFLDHICIAIKVENHTHHAVLPACTAICNCDLSDTTTVIFDDLLTTEYVPPESQRTLLVSFRKGLLLSSRIILVLDCDFITVSHSYWDLAVLSILPSSVQSRQTRIISAVDPSERLKNYSLSEVDDLSLKGFLYFIISFFTSLPQY</sequence>
<dbReference type="Proteomes" id="UP000277928">
    <property type="component" value="Unassembled WGS sequence"/>
</dbReference>
<accession>A0A3P6TWH6</accession>
<protein>
    <submittedName>
        <fullName evidence="1">Uncharacterized protein</fullName>
    </submittedName>
</protein>
<dbReference type="AlphaFoldDB" id="A0A3P6TWH6"/>
<reference evidence="1 2" key="1">
    <citation type="submission" date="2018-08" db="EMBL/GenBank/DDBJ databases">
        <authorList>
            <person name="Laetsch R D."/>
            <person name="Stevens L."/>
            <person name="Kumar S."/>
            <person name="Blaxter L. M."/>
        </authorList>
    </citation>
    <scope>NUCLEOTIDE SEQUENCE [LARGE SCALE GENOMIC DNA]</scope>
</reference>
<gene>
    <name evidence="1" type="ORF">NLS_LOCUS479</name>
</gene>
<dbReference type="OMA" id="AICNCDL"/>
<dbReference type="EMBL" id="UYRX01000012">
    <property type="protein sequence ID" value="VDK68611.1"/>
    <property type="molecule type" value="Genomic_DNA"/>
</dbReference>
<organism evidence="1 2">
    <name type="scientific">Litomosoides sigmodontis</name>
    <name type="common">Filarial nematode worm</name>
    <dbReference type="NCBI Taxonomy" id="42156"/>
    <lineage>
        <taxon>Eukaryota</taxon>
        <taxon>Metazoa</taxon>
        <taxon>Ecdysozoa</taxon>
        <taxon>Nematoda</taxon>
        <taxon>Chromadorea</taxon>
        <taxon>Rhabditida</taxon>
        <taxon>Spirurina</taxon>
        <taxon>Spiruromorpha</taxon>
        <taxon>Filarioidea</taxon>
        <taxon>Onchocercidae</taxon>
        <taxon>Litomosoides</taxon>
    </lineage>
</organism>
<evidence type="ECO:0000313" key="2">
    <source>
        <dbReference type="Proteomes" id="UP000277928"/>
    </source>
</evidence>
<dbReference type="STRING" id="42156.A0A3P6TWH6"/>
<evidence type="ECO:0000313" key="1">
    <source>
        <dbReference type="EMBL" id="VDK68611.1"/>
    </source>
</evidence>
<name>A0A3P6TWH6_LITSI</name>
<proteinExistence type="predicted"/>
<keyword evidence="2" id="KW-1185">Reference proteome</keyword>